<sequence>MLPSGGRSRTIPSKDTLRVAAFTSSRRMVPARTVGSPGWRPSNSAQHKELRGSEVTAGLSESSEHRRPPSWPGARREPKSAPPSPGHPIAKRSRKSTTLVKGTTGPSLPLLDLELVGAEDHEAASFSPAFCQMPRCAAVAPSKFSIQEMYFRQLFRLGLKIYAEAKRRRCMERFPQWILFYATKQRGYSLTRTARSGGTFAEVKQRQVTNGGVKDGLAAPLVRPLPLTGGRRFAESHSSALLGARCRTTFNGSAGQFLLPRVKPSLTCSSFGTSRPNWPGSTWQLSFASCLATSLLLASGAPPLSEGSTRRAAQMCQRKKVGDELPFHLLRACGDLSGSC</sequence>
<dbReference type="WBParaSite" id="TMUE_1000004752.1">
    <property type="protein sequence ID" value="TMUE_1000004752.1"/>
    <property type="gene ID" value="WBGene00293845"/>
</dbReference>
<accession>A0A5S6QCU2</accession>
<reference evidence="3" key="1">
    <citation type="submission" date="2019-12" db="UniProtKB">
        <authorList>
            <consortium name="WormBaseParasite"/>
        </authorList>
    </citation>
    <scope>IDENTIFICATION</scope>
</reference>
<dbReference type="AlphaFoldDB" id="A0A5S6QCU2"/>
<evidence type="ECO:0000313" key="3">
    <source>
        <dbReference type="WBParaSite" id="TMUE_1000004752.1"/>
    </source>
</evidence>
<proteinExistence type="predicted"/>
<dbReference type="Proteomes" id="UP000046395">
    <property type="component" value="Unassembled WGS sequence"/>
</dbReference>
<name>A0A5S6QCU2_TRIMR</name>
<organism evidence="2 3">
    <name type="scientific">Trichuris muris</name>
    <name type="common">Mouse whipworm</name>
    <dbReference type="NCBI Taxonomy" id="70415"/>
    <lineage>
        <taxon>Eukaryota</taxon>
        <taxon>Metazoa</taxon>
        <taxon>Ecdysozoa</taxon>
        <taxon>Nematoda</taxon>
        <taxon>Enoplea</taxon>
        <taxon>Dorylaimia</taxon>
        <taxon>Trichinellida</taxon>
        <taxon>Trichuridae</taxon>
        <taxon>Trichuris</taxon>
    </lineage>
</organism>
<keyword evidence="2" id="KW-1185">Reference proteome</keyword>
<evidence type="ECO:0000313" key="2">
    <source>
        <dbReference type="Proteomes" id="UP000046395"/>
    </source>
</evidence>
<evidence type="ECO:0000256" key="1">
    <source>
        <dbReference type="SAM" id="MobiDB-lite"/>
    </source>
</evidence>
<protein>
    <submittedName>
        <fullName evidence="3">Uncharacterized protein</fullName>
    </submittedName>
</protein>
<feature type="region of interest" description="Disordered" evidence="1">
    <location>
        <begin position="1"/>
        <end position="103"/>
    </location>
</feature>